<feature type="chain" id="PRO_5047176002" evidence="1">
    <location>
        <begin position="26"/>
        <end position="309"/>
    </location>
</feature>
<evidence type="ECO:0000313" key="3">
    <source>
        <dbReference type="Proteomes" id="UP001207930"/>
    </source>
</evidence>
<proteinExistence type="predicted"/>
<dbReference type="Gene3D" id="3.40.50.1820">
    <property type="entry name" value="alpha/beta hydrolase"/>
    <property type="match status" value="1"/>
</dbReference>
<reference evidence="2 3" key="1">
    <citation type="submission" date="2022-10" db="EMBL/GenBank/DDBJ databases">
        <title>Luteolibacter flavescens strain MCCC 1K03193, whole genome shotgun sequencing project.</title>
        <authorList>
            <person name="Zhao G."/>
            <person name="Shen L."/>
        </authorList>
    </citation>
    <scope>NUCLEOTIDE SEQUENCE [LARGE SCALE GENOMIC DNA]</scope>
    <source>
        <strain evidence="2 3">MCCC 1K03193</strain>
    </source>
</reference>
<gene>
    <name evidence="2" type="ORF">OKA04_17625</name>
</gene>
<evidence type="ECO:0000256" key="1">
    <source>
        <dbReference type="SAM" id="SignalP"/>
    </source>
</evidence>
<accession>A0ABT3FSN2</accession>
<keyword evidence="2" id="KW-0378">Hydrolase</keyword>
<dbReference type="Proteomes" id="UP001207930">
    <property type="component" value="Unassembled WGS sequence"/>
</dbReference>
<sequence>MNSSASFSRLSALSLACIASLGAVAGAEDQQLSNKPAVVAHQGDFQFECAHAGRPIQVFGHRPAAYSGGPVLVLFHGASRDARGYRDGARKLADMLGMLLVVPEFDRERFDVEAYQEGGVMKDGKVLPPAEWTFSYLQSLLDEVFRREGKKLPYYLAGHSAGAQFLVRMAAFHPTEARRMILVNPGSLVFPTRDQPYPYGFGGLPEAMSSDAAIRRYVESPVVFYLGTGDVTKKRLTTGKEAMKQGATRIERGRNCHESGRVLAGKEAWSFRWELAQAEGLEHASAPMWAHAKCRLAMLGEEKEAGASE</sequence>
<evidence type="ECO:0000313" key="2">
    <source>
        <dbReference type="EMBL" id="MCW1886562.1"/>
    </source>
</evidence>
<dbReference type="SUPFAM" id="SSF53474">
    <property type="entry name" value="alpha/beta-Hydrolases"/>
    <property type="match status" value="1"/>
</dbReference>
<dbReference type="RefSeq" id="WP_264502518.1">
    <property type="nucleotide sequence ID" value="NZ_JAPDDS010000011.1"/>
</dbReference>
<dbReference type="GO" id="GO:0016787">
    <property type="term" value="F:hydrolase activity"/>
    <property type="evidence" value="ECO:0007669"/>
    <property type="project" value="UniProtKB-KW"/>
</dbReference>
<feature type="signal peptide" evidence="1">
    <location>
        <begin position="1"/>
        <end position="25"/>
    </location>
</feature>
<organism evidence="2 3">
    <name type="scientific">Luteolibacter flavescens</name>
    <dbReference type="NCBI Taxonomy" id="1859460"/>
    <lineage>
        <taxon>Bacteria</taxon>
        <taxon>Pseudomonadati</taxon>
        <taxon>Verrucomicrobiota</taxon>
        <taxon>Verrucomicrobiia</taxon>
        <taxon>Verrucomicrobiales</taxon>
        <taxon>Verrucomicrobiaceae</taxon>
        <taxon>Luteolibacter</taxon>
    </lineage>
</organism>
<keyword evidence="3" id="KW-1185">Reference proteome</keyword>
<dbReference type="InterPro" id="IPR029058">
    <property type="entry name" value="AB_hydrolase_fold"/>
</dbReference>
<protein>
    <submittedName>
        <fullName evidence="2">Alpha/beta hydrolase</fullName>
    </submittedName>
</protein>
<dbReference type="EMBL" id="JAPDDS010000011">
    <property type="protein sequence ID" value="MCW1886562.1"/>
    <property type="molecule type" value="Genomic_DNA"/>
</dbReference>
<keyword evidence="1" id="KW-0732">Signal</keyword>
<comment type="caution">
    <text evidence="2">The sequence shown here is derived from an EMBL/GenBank/DDBJ whole genome shotgun (WGS) entry which is preliminary data.</text>
</comment>
<name>A0ABT3FSN2_9BACT</name>